<sequence length="182" mass="20004">MSVKAKFLSLIFPTFLMIGCAGFSDHTVYISEQQIQSKLNDKLVIPLSLLKVFDLSLSNANVKFDHATGRMHTKFDTQLMNQLTGKKMAGKLAVSGNLHLDASTNSVILNDAEVDDFVIDGVEPKYADAMTGIAKMLGSQLLNGLNLYTVKADSLKVGKTQYYPKEMKVTDRGLVVTLSPYH</sequence>
<dbReference type="STRING" id="1132855.GCA_000384255_01105"/>
<comment type="caution">
    <text evidence="1">The sequence shown here is derived from an EMBL/GenBank/DDBJ whole genome shotgun (WGS) entry which is preliminary data.</text>
</comment>
<dbReference type="AlphaFoldDB" id="A0A351R8L0"/>
<organism evidence="1 2">
    <name type="scientific">Methylotenera mobilis</name>
    <dbReference type="NCBI Taxonomy" id="359408"/>
    <lineage>
        <taxon>Bacteria</taxon>
        <taxon>Pseudomonadati</taxon>
        <taxon>Pseudomonadota</taxon>
        <taxon>Betaproteobacteria</taxon>
        <taxon>Nitrosomonadales</taxon>
        <taxon>Methylophilaceae</taxon>
        <taxon>Methylotenera</taxon>
    </lineage>
</organism>
<name>A0A351R8L0_9PROT</name>
<gene>
    <name evidence="1" type="ORF">DCW48_01510</name>
</gene>
<dbReference type="InterPro" id="IPR010835">
    <property type="entry name" value="DUF1439"/>
</dbReference>
<evidence type="ECO:0000313" key="1">
    <source>
        <dbReference type="EMBL" id="HBA08381.1"/>
    </source>
</evidence>
<proteinExistence type="predicted"/>
<reference evidence="1 2" key="1">
    <citation type="journal article" date="2018" name="Nat. Biotechnol.">
        <title>A standardized bacterial taxonomy based on genome phylogeny substantially revises the tree of life.</title>
        <authorList>
            <person name="Parks D.H."/>
            <person name="Chuvochina M."/>
            <person name="Waite D.W."/>
            <person name="Rinke C."/>
            <person name="Skarshewski A."/>
            <person name="Chaumeil P.A."/>
            <person name="Hugenholtz P."/>
        </authorList>
    </citation>
    <scope>NUCLEOTIDE SEQUENCE [LARGE SCALE GENOMIC DNA]</scope>
    <source>
        <strain evidence="1">UBA9958</strain>
    </source>
</reference>
<dbReference type="Proteomes" id="UP000264313">
    <property type="component" value="Unassembled WGS sequence"/>
</dbReference>
<evidence type="ECO:0000313" key="2">
    <source>
        <dbReference type="Proteomes" id="UP000264313"/>
    </source>
</evidence>
<dbReference type="Gene3D" id="3.15.10.40">
    <property type="entry name" value="Uncharacterised protein PF07273, DUF1439"/>
    <property type="match status" value="1"/>
</dbReference>
<accession>A0A351R8L0</accession>
<dbReference type="PROSITE" id="PS51257">
    <property type="entry name" value="PROKAR_LIPOPROTEIN"/>
    <property type="match status" value="1"/>
</dbReference>
<dbReference type="EMBL" id="DNAA01000038">
    <property type="protein sequence ID" value="HBA08381.1"/>
    <property type="molecule type" value="Genomic_DNA"/>
</dbReference>
<protein>
    <submittedName>
        <fullName evidence="1">DUF1439 domain-containing protein</fullName>
    </submittedName>
</protein>
<dbReference type="Pfam" id="PF07273">
    <property type="entry name" value="DUF1439"/>
    <property type="match status" value="1"/>
</dbReference>